<sequence>MEDIFAEYGAWDLYLRDRYPILESGILKDAEEDELRGFFETFEYDSYEQFSALFPLYLFLRKKNRQF</sequence>
<protein>
    <submittedName>
        <fullName evidence="1">Uncharacterized protein</fullName>
    </submittedName>
</protein>
<dbReference type="STRING" id="246786.GS18_0206535"/>
<evidence type="ECO:0000313" key="1">
    <source>
        <dbReference type="EMBL" id="KEZ53257.1"/>
    </source>
</evidence>
<keyword evidence="2" id="KW-1185">Reference proteome</keyword>
<organism evidence="1 2">
    <name type="scientific">Metabacillus indicus</name>
    <name type="common">Bacillus indicus</name>
    <dbReference type="NCBI Taxonomy" id="246786"/>
    <lineage>
        <taxon>Bacteria</taxon>
        <taxon>Bacillati</taxon>
        <taxon>Bacillota</taxon>
        <taxon>Bacilli</taxon>
        <taxon>Bacillales</taxon>
        <taxon>Bacillaceae</taxon>
        <taxon>Metabacillus</taxon>
    </lineage>
</organism>
<comment type="caution">
    <text evidence="1">The sequence shown here is derived from an EMBL/GenBank/DDBJ whole genome shotgun (WGS) entry which is preliminary data.</text>
</comment>
<reference evidence="1 2" key="1">
    <citation type="journal article" date="2005" name="Int. J. Syst. Evol. Microbiol.">
        <title>Bacillus cibi sp. nov., isolated from jeotgal, a traditional Korean fermented seafood.</title>
        <authorList>
            <person name="Yoon J.H."/>
            <person name="Lee C.H."/>
            <person name="Oh T.K."/>
        </authorList>
    </citation>
    <scope>NUCLEOTIDE SEQUENCE [LARGE SCALE GENOMIC DNA]</scope>
    <source>
        <strain evidence="1 2">DSM 16189</strain>
    </source>
</reference>
<dbReference type="RefSeq" id="WP_029566349.1">
    <property type="nucleotide sequence ID" value="NZ_JNVC02000002.1"/>
</dbReference>
<accession>A0A084H0Z5</accession>
<evidence type="ECO:0000313" key="2">
    <source>
        <dbReference type="Proteomes" id="UP000028549"/>
    </source>
</evidence>
<dbReference type="Proteomes" id="UP000028549">
    <property type="component" value="Unassembled WGS sequence"/>
</dbReference>
<gene>
    <name evidence="1" type="ORF">GS18_0206535</name>
</gene>
<proteinExistence type="predicted"/>
<dbReference type="AlphaFoldDB" id="A0A084H0Z5"/>
<name>A0A084H0Z5_METID</name>
<dbReference type="EMBL" id="JNVC02000002">
    <property type="protein sequence ID" value="KEZ53257.1"/>
    <property type="molecule type" value="Genomic_DNA"/>
</dbReference>